<protein>
    <submittedName>
        <fullName evidence="3">Glycosyl transferase</fullName>
    </submittedName>
</protein>
<gene>
    <name evidence="3" type="ORF">EV01_0147</name>
</gene>
<proteinExistence type="predicted"/>
<dbReference type="GO" id="GO:0009103">
    <property type="term" value="P:lipopolysaccharide biosynthetic process"/>
    <property type="evidence" value="ECO:0007669"/>
    <property type="project" value="TreeGrafter"/>
</dbReference>
<dbReference type="PANTHER" id="PTHR46401">
    <property type="entry name" value="GLYCOSYLTRANSFERASE WBBK-RELATED"/>
    <property type="match status" value="1"/>
</dbReference>
<dbReference type="EMBL" id="JNAR01000002">
    <property type="protein sequence ID" value="KGG10519.1"/>
    <property type="molecule type" value="Genomic_DNA"/>
</dbReference>
<dbReference type="Proteomes" id="UP000030481">
    <property type="component" value="Unassembled WGS sequence"/>
</dbReference>
<evidence type="ECO:0000256" key="1">
    <source>
        <dbReference type="ARBA" id="ARBA00022679"/>
    </source>
</evidence>
<evidence type="ECO:0000313" key="4">
    <source>
        <dbReference type="Proteomes" id="UP000030481"/>
    </source>
</evidence>
<accession>A0A0A2BD10</accession>
<feature type="domain" description="Glycosyl transferase family 1" evidence="2">
    <location>
        <begin position="217"/>
        <end position="383"/>
    </location>
</feature>
<dbReference type="CDD" id="cd03794">
    <property type="entry name" value="GT4_WbuB-like"/>
    <property type="match status" value="1"/>
</dbReference>
<dbReference type="NCBIfam" id="NF007640">
    <property type="entry name" value="PRK10307.1"/>
    <property type="match status" value="1"/>
</dbReference>
<sequence>MIKFLIYGINFYPELVGIGKYSGELAFWLSSKGYEIRVITATKYFPDWRVKENSYKKEFINNVLIKRCPLWVPMNPSGLKRIMHLFSFSITSFIPFIKECFSKPNVIFVVAPSIACAPIALISKLISPKSLLMLHIQDFEIDAAFSLKILKGNQIKKLLTYLEKIIYQNFDLISTLNLKMLEKCISKGVPKDKLFIFPNWIDTRVALTKKEKLLSNNKIRKDLNIKQDDIILMYSGSMSKKQGLEELIEVIKNFEEKNNIKWILSGQGPLKNKLIKKTKNMRNVLVFNLRKASEIKKWLNIADIHLIPQKSEVKDLVMPSKLLGIMASGKPFITNADSNSELGEIANAVGMRTEPNNKESFKEGLLDLISDEVLRKKLGLKGIKFVQKNYEKDYILKNFEKKIKSNLKNN</sequence>
<dbReference type="GO" id="GO:0016757">
    <property type="term" value="F:glycosyltransferase activity"/>
    <property type="evidence" value="ECO:0007669"/>
    <property type="project" value="InterPro"/>
</dbReference>
<keyword evidence="1 3" id="KW-0808">Transferase</keyword>
<dbReference type="AlphaFoldDB" id="A0A0A2BD10"/>
<organism evidence="3 4">
    <name type="scientific">Prochlorococcus marinus str. MIT 9401</name>
    <dbReference type="NCBI Taxonomy" id="167551"/>
    <lineage>
        <taxon>Bacteria</taxon>
        <taxon>Bacillati</taxon>
        <taxon>Cyanobacteriota</taxon>
        <taxon>Cyanophyceae</taxon>
        <taxon>Synechococcales</taxon>
        <taxon>Prochlorococcaceae</taxon>
        <taxon>Prochlorococcus</taxon>
    </lineage>
</organism>
<evidence type="ECO:0000259" key="2">
    <source>
        <dbReference type="Pfam" id="PF00534"/>
    </source>
</evidence>
<evidence type="ECO:0000313" key="3">
    <source>
        <dbReference type="EMBL" id="KGG10519.1"/>
    </source>
</evidence>
<dbReference type="Gene3D" id="3.40.50.2000">
    <property type="entry name" value="Glycogen Phosphorylase B"/>
    <property type="match status" value="2"/>
</dbReference>
<name>A0A0A2BD10_PROMR</name>
<dbReference type="InterPro" id="IPR001296">
    <property type="entry name" value="Glyco_trans_1"/>
</dbReference>
<dbReference type="Pfam" id="PF00534">
    <property type="entry name" value="Glycos_transf_1"/>
    <property type="match status" value="1"/>
</dbReference>
<comment type="caution">
    <text evidence="3">The sequence shown here is derived from an EMBL/GenBank/DDBJ whole genome shotgun (WGS) entry which is preliminary data.</text>
</comment>
<dbReference type="SUPFAM" id="SSF53756">
    <property type="entry name" value="UDP-Glycosyltransferase/glycogen phosphorylase"/>
    <property type="match status" value="1"/>
</dbReference>
<dbReference type="PANTHER" id="PTHR46401:SF2">
    <property type="entry name" value="GLYCOSYLTRANSFERASE WBBK-RELATED"/>
    <property type="match status" value="1"/>
</dbReference>
<reference evidence="4" key="1">
    <citation type="journal article" date="2014" name="Sci. Data">
        <title>Genomes of diverse isolates of the marine cyanobacterium Prochlorococcus.</title>
        <authorList>
            <person name="Biller S."/>
            <person name="Berube P."/>
            <person name="Thompson J."/>
            <person name="Kelly L."/>
            <person name="Roggensack S."/>
            <person name="Awad L."/>
            <person name="Roache-Johnson K."/>
            <person name="Ding H."/>
            <person name="Giovannoni S.J."/>
            <person name="Moore L.R."/>
            <person name="Chisholm S.W."/>
        </authorList>
    </citation>
    <scope>NUCLEOTIDE SEQUENCE [LARGE SCALE GENOMIC DNA]</scope>
</reference>
<dbReference type="RefSeq" id="WP_193741429.1">
    <property type="nucleotide sequence ID" value="NZ_JNAR01000002.1"/>
</dbReference>